<reference evidence="2" key="2">
    <citation type="submission" date="2013-04" db="UniProtKB">
        <authorList>
            <consortium name="EnsemblPlants"/>
        </authorList>
    </citation>
    <scope>IDENTIFICATION</scope>
</reference>
<dbReference type="Gramene" id="OB04G31340.1">
    <property type="protein sequence ID" value="OB04G31340.1"/>
    <property type="gene ID" value="OB04G31340"/>
</dbReference>
<feature type="compositionally biased region" description="Basic residues" evidence="1">
    <location>
        <begin position="15"/>
        <end position="30"/>
    </location>
</feature>
<keyword evidence="3" id="KW-1185">Reference proteome</keyword>
<name>J3M159_ORYBR</name>
<proteinExistence type="predicted"/>
<dbReference type="Proteomes" id="UP000006038">
    <property type="component" value="Chromosome 4"/>
</dbReference>
<feature type="region of interest" description="Disordered" evidence="1">
    <location>
        <begin position="1"/>
        <end position="33"/>
    </location>
</feature>
<dbReference type="AlphaFoldDB" id="J3M159"/>
<dbReference type="EnsemblPlants" id="OB04G31340.1">
    <property type="protein sequence ID" value="OB04G31340.1"/>
    <property type="gene ID" value="OB04G31340"/>
</dbReference>
<sequence length="129" mass="14945">MPPKWPGQPRTGQPHARHGSRRDRRGKKAKNREGFFFGTVSDAERTARKFFAPSHVVVERKNRRASLSAKVPVASARYLPSVWLRERNRDARTLHFFHGRPGWFQTPLRRRAAGFGLRLPILWLVHGMV</sequence>
<evidence type="ECO:0000256" key="1">
    <source>
        <dbReference type="SAM" id="MobiDB-lite"/>
    </source>
</evidence>
<reference evidence="2" key="1">
    <citation type="journal article" date="2013" name="Nat. Commun.">
        <title>Whole-genome sequencing of Oryza brachyantha reveals mechanisms underlying Oryza genome evolution.</title>
        <authorList>
            <person name="Chen J."/>
            <person name="Huang Q."/>
            <person name="Gao D."/>
            <person name="Wang J."/>
            <person name="Lang Y."/>
            <person name="Liu T."/>
            <person name="Li B."/>
            <person name="Bai Z."/>
            <person name="Luis Goicoechea J."/>
            <person name="Liang C."/>
            <person name="Chen C."/>
            <person name="Zhang W."/>
            <person name="Sun S."/>
            <person name="Liao Y."/>
            <person name="Zhang X."/>
            <person name="Yang L."/>
            <person name="Song C."/>
            <person name="Wang M."/>
            <person name="Shi J."/>
            <person name="Liu G."/>
            <person name="Liu J."/>
            <person name="Zhou H."/>
            <person name="Zhou W."/>
            <person name="Yu Q."/>
            <person name="An N."/>
            <person name="Chen Y."/>
            <person name="Cai Q."/>
            <person name="Wang B."/>
            <person name="Liu B."/>
            <person name="Min J."/>
            <person name="Huang Y."/>
            <person name="Wu H."/>
            <person name="Li Z."/>
            <person name="Zhang Y."/>
            <person name="Yin Y."/>
            <person name="Song W."/>
            <person name="Jiang J."/>
            <person name="Jackson S.A."/>
            <person name="Wing R.A."/>
            <person name="Wang J."/>
            <person name="Chen M."/>
        </authorList>
    </citation>
    <scope>NUCLEOTIDE SEQUENCE [LARGE SCALE GENOMIC DNA]</scope>
    <source>
        <strain evidence="2">cv. IRGC 101232</strain>
    </source>
</reference>
<protein>
    <submittedName>
        <fullName evidence="2">Uncharacterized protein</fullName>
    </submittedName>
</protein>
<organism evidence="2">
    <name type="scientific">Oryza brachyantha</name>
    <name type="common">malo sina</name>
    <dbReference type="NCBI Taxonomy" id="4533"/>
    <lineage>
        <taxon>Eukaryota</taxon>
        <taxon>Viridiplantae</taxon>
        <taxon>Streptophyta</taxon>
        <taxon>Embryophyta</taxon>
        <taxon>Tracheophyta</taxon>
        <taxon>Spermatophyta</taxon>
        <taxon>Magnoliopsida</taxon>
        <taxon>Liliopsida</taxon>
        <taxon>Poales</taxon>
        <taxon>Poaceae</taxon>
        <taxon>BOP clade</taxon>
        <taxon>Oryzoideae</taxon>
        <taxon>Oryzeae</taxon>
        <taxon>Oryzinae</taxon>
        <taxon>Oryza</taxon>
    </lineage>
</organism>
<dbReference type="HOGENOM" id="CLU_1952123_0_0_1"/>
<evidence type="ECO:0000313" key="2">
    <source>
        <dbReference type="EnsemblPlants" id="OB04G31340.1"/>
    </source>
</evidence>
<evidence type="ECO:0000313" key="3">
    <source>
        <dbReference type="Proteomes" id="UP000006038"/>
    </source>
</evidence>
<accession>J3M159</accession>